<dbReference type="Proteomes" id="UP000198281">
    <property type="component" value="Unassembled WGS sequence"/>
</dbReference>
<dbReference type="EMBL" id="FZOS01000028">
    <property type="protein sequence ID" value="SNS98178.1"/>
    <property type="molecule type" value="Genomic_DNA"/>
</dbReference>
<name>A0A239IY93_9SPHN</name>
<sequence length="113" mass="12646">MSSWGADMDKPHHIYSFTWQGIEIEATYTPRKWSVVDCLEIRSVNPARAPLPITDTGYLCCYLVPDEQPETIAEDGSEIIAQIVAQLDAQARSREWLAYVEASKQGDLFGGLL</sequence>
<organism evidence="1 2">
    <name type="scientific">Edaphosphingomonas laterariae</name>
    <dbReference type="NCBI Taxonomy" id="861865"/>
    <lineage>
        <taxon>Bacteria</taxon>
        <taxon>Pseudomonadati</taxon>
        <taxon>Pseudomonadota</taxon>
        <taxon>Alphaproteobacteria</taxon>
        <taxon>Sphingomonadales</taxon>
        <taxon>Rhizorhabdaceae</taxon>
        <taxon>Edaphosphingomonas</taxon>
    </lineage>
</organism>
<evidence type="ECO:0000313" key="1">
    <source>
        <dbReference type="EMBL" id="SNS98178.1"/>
    </source>
</evidence>
<protein>
    <submittedName>
        <fullName evidence="1">Uncharacterized protein</fullName>
    </submittedName>
</protein>
<dbReference type="AlphaFoldDB" id="A0A239IY93"/>
<keyword evidence="2" id="KW-1185">Reference proteome</keyword>
<reference evidence="2" key="1">
    <citation type="submission" date="2017-06" db="EMBL/GenBank/DDBJ databases">
        <authorList>
            <person name="Varghese N."/>
            <person name="Submissions S."/>
        </authorList>
    </citation>
    <scope>NUCLEOTIDE SEQUENCE [LARGE SCALE GENOMIC DNA]</scope>
    <source>
        <strain evidence="2">LNB2</strain>
    </source>
</reference>
<gene>
    <name evidence="1" type="ORF">SAMN06295912_1288</name>
</gene>
<evidence type="ECO:0000313" key="2">
    <source>
        <dbReference type="Proteomes" id="UP000198281"/>
    </source>
</evidence>
<proteinExistence type="predicted"/>
<accession>A0A239IY93</accession>